<dbReference type="InterPro" id="IPR050339">
    <property type="entry name" value="CC_SR_Kinase"/>
</dbReference>
<evidence type="ECO:0000256" key="6">
    <source>
        <dbReference type="ARBA" id="ARBA00022840"/>
    </source>
</evidence>
<dbReference type="GO" id="GO:0005524">
    <property type="term" value="F:ATP binding"/>
    <property type="evidence" value="ECO:0007669"/>
    <property type="project" value="UniProtKB-KW"/>
</dbReference>
<dbReference type="PANTHER" id="PTHR11042">
    <property type="entry name" value="EUKARYOTIC TRANSLATION INITIATION FACTOR 2-ALPHA KINASE EIF2-ALPHA KINASE -RELATED"/>
    <property type="match status" value="1"/>
</dbReference>
<evidence type="ECO:0000256" key="5">
    <source>
        <dbReference type="ARBA" id="ARBA00022777"/>
    </source>
</evidence>
<dbReference type="Proteomes" id="UP000728032">
    <property type="component" value="Unassembled WGS sequence"/>
</dbReference>
<evidence type="ECO:0000256" key="3">
    <source>
        <dbReference type="ARBA" id="ARBA00022679"/>
    </source>
</evidence>
<keyword evidence="6" id="KW-0067">ATP-binding</keyword>
<dbReference type="SUPFAM" id="SSF56112">
    <property type="entry name" value="Protein kinase-like (PK-like)"/>
    <property type="match status" value="1"/>
</dbReference>
<dbReference type="OrthoDB" id="541276at2759"/>
<dbReference type="AlphaFoldDB" id="A0A7R9QUY5"/>
<evidence type="ECO:0000256" key="2">
    <source>
        <dbReference type="ARBA" id="ARBA00022527"/>
    </source>
</evidence>
<dbReference type="EMBL" id="OC932072">
    <property type="protein sequence ID" value="CAD7659374.1"/>
    <property type="molecule type" value="Genomic_DNA"/>
</dbReference>
<dbReference type="EC" id="2.7.11.1" evidence="1"/>
<evidence type="ECO:0000256" key="4">
    <source>
        <dbReference type="ARBA" id="ARBA00022741"/>
    </source>
</evidence>
<keyword evidence="3" id="KW-0808">Transferase</keyword>
<keyword evidence="5" id="KW-0418">Kinase</keyword>
<dbReference type="InterPro" id="IPR011009">
    <property type="entry name" value="Kinase-like_dom_sf"/>
</dbReference>
<dbReference type="Pfam" id="PF00069">
    <property type="entry name" value="Pkinase"/>
    <property type="match status" value="1"/>
</dbReference>
<dbReference type="GO" id="GO:0017148">
    <property type="term" value="P:negative regulation of translation"/>
    <property type="evidence" value="ECO:0007669"/>
    <property type="project" value="UniProtKB-KW"/>
</dbReference>
<protein>
    <recommendedName>
        <fullName evidence="1">non-specific serine/threonine protein kinase</fullName>
        <ecNumber evidence="1">2.7.11.1</ecNumber>
    </recommendedName>
</protein>
<dbReference type="PROSITE" id="PS50011">
    <property type="entry name" value="PROTEIN_KINASE_DOM"/>
    <property type="match status" value="1"/>
</dbReference>
<name>A0A7R9QUY5_9ACAR</name>
<dbReference type="GO" id="GO:0005737">
    <property type="term" value="C:cytoplasm"/>
    <property type="evidence" value="ECO:0007669"/>
    <property type="project" value="TreeGrafter"/>
</dbReference>
<comment type="catalytic activity">
    <reaction evidence="9">
        <text>L-threonyl-[protein] + ATP = O-phospho-L-threonyl-[protein] + ADP + H(+)</text>
        <dbReference type="Rhea" id="RHEA:46608"/>
        <dbReference type="Rhea" id="RHEA-COMP:11060"/>
        <dbReference type="Rhea" id="RHEA-COMP:11605"/>
        <dbReference type="ChEBI" id="CHEBI:15378"/>
        <dbReference type="ChEBI" id="CHEBI:30013"/>
        <dbReference type="ChEBI" id="CHEBI:30616"/>
        <dbReference type="ChEBI" id="CHEBI:61977"/>
        <dbReference type="ChEBI" id="CHEBI:456216"/>
        <dbReference type="EC" id="2.7.11.1"/>
    </reaction>
    <physiologicalReaction direction="left-to-right" evidence="9">
        <dbReference type="Rhea" id="RHEA:46609"/>
    </physiologicalReaction>
</comment>
<evidence type="ECO:0000256" key="8">
    <source>
        <dbReference type="ARBA" id="ARBA00037982"/>
    </source>
</evidence>
<organism evidence="12">
    <name type="scientific">Oppiella nova</name>
    <dbReference type="NCBI Taxonomy" id="334625"/>
    <lineage>
        <taxon>Eukaryota</taxon>
        <taxon>Metazoa</taxon>
        <taxon>Ecdysozoa</taxon>
        <taxon>Arthropoda</taxon>
        <taxon>Chelicerata</taxon>
        <taxon>Arachnida</taxon>
        <taxon>Acari</taxon>
        <taxon>Acariformes</taxon>
        <taxon>Sarcoptiformes</taxon>
        <taxon>Oribatida</taxon>
        <taxon>Brachypylina</taxon>
        <taxon>Oppioidea</taxon>
        <taxon>Oppiidae</taxon>
        <taxon>Oppiella</taxon>
    </lineage>
</organism>
<keyword evidence="2" id="KW-0723">Serine/threonine-protein kinase</keyword>
<keyword evidence="4" id="KW-0547">Nucleotide-binding</keyword>
<dbReference type="SMART" id="SM00220">
    <property type="entry name" value="S_TKc"/>
    <property type="match status" value="1"/>
</dbReference>
<dbReference type="InterPro" id="IPR008271">
    <property type="entry name" value="Ser/Thr_kinase_AS"/>
</dbReference>
<evidence type="ECO:0000256" key="10">
    <source>
        <dbReference type="ARBA" id="ARBA00048977"/>
    </source>
</evidence>
<evidence type="ECO:0000313" key="13">
    <source>
        <dbReference type="Proteomes" id="UP000728032"/>
    </source>
</evidence>
<dbReference type="PROSITE" id="PS00108">
    <property type="entry name" value="PROTEIN_KINASE_ST"/>
    <property type="match status" value="1"/>
</dbReference>
<dbReference type="EMBL" id="CAJPVJ010017247">
    <property type="protein sequence ID" value="CAG2176536.1"/>
    <property type="molecule type" value="Genomic_DNA"/>
</dbReference>
<dbReference type="GO" id="GO:0005634">
    <property type="term" value="C:nucleus"/>
    <property type="evidence" value="ECO:0007669"/>
    <property type="project" value="TreeGrafter"/>
</dbReference>
<accession>A0A7R9QUY5</accession>
<gene>
    <name evidence="12" type="ORF">ONB1V03_LOCUS15970</name>
</gene>
<feature type="domain" description="Protein kinase" evidence="11">
    <location>
        <begin position="23"/>
        <end position="150"/>
    </location>
</feature>
<evidence type="ECO:0000256" key="1">
    <source>
        <dbReference type="ARBA" id="ARBA00012513"/>
    </source>
</evidence>
<evidence type="ECO:0000256" key="9">
    <source>
        <dbReference type="ARBA" id="ARBA00048659"/>
    </source>
</evidence>
<evidence type="ECO:0000313" key="12">
    <source>
        <dbReference type="EMBL" id="CAD7659374.1"/>
    </source>
</evidence>
<dbReference type="Gene3D" id="1.10.510.10">
    <property type="entry name" value="Transferase(Phosphotransferase) domain 1"/>
    <property type="match status" value="1"/>
</dbReference>
<comment type="catalytic activity">
    <reaction evidence="10">
        <text>L-seryl-[protein] + ATP = O-phospho-L-seryl-[protein] + ADP + H(+)</text>
        <dbReference type="Rhea" id="RHEA:17989"/>
        <dbReference type="Rhea" id="RHEA-COMP:9863"/>
        <dbReference type="Rhea" id="RHEA-COMP:11604"/>
        <dbReference type="ChEBI" id="CHEBI:15378"/>
        <dbReference type="ChEBI" id="CHEBI:29999"/>
        <dbReference type="ChEBI" id="CHEBI:30616"/>
        <dbReference type="ChEBI" id="CHEBI:83421"/>
        <dbReference type="ChEBI" id="CHEBI:456216"/>
        <dbReference type="EC" id="2.7.11.1"/>
    </reaction>
    <physiologicalReaction direction="left-to-right" evidence="10">
        <dbReference type="Rhea" id="RHEA:17990"/>
    </physiologicalReaction>
</comment>
<dbReference type="GO" id="GO:0004694">
    <property type="term" value="F:eukaryotic translation initiation factor 2alpha kinase activity"/>
    <property type="evidence" value="ECO:0007669"/>
    <property type="project" value="TreeGrafter"/>
</dbReference>
<dbReference type="InterPro" id="IPR000719">
    <property type="entry name" value="Prot_kinase_dom"/>
</dbReference>
<keyword evidence="13" id="KW-1185">Reference proteome</keyword>
<reference evidence="12" key="1">
    <citation type="submission" date="2020-11" db="EMBL/GenBank/DDBJ databases">
        <authorList>
            <person name="Tran Van P."/>
        </authorList>
    </citation>
    <scope>NUCLEOTIDE SEQUENCE</scope>
</reference>
<feature type="non-terminal residue" evidence="12">
    <location>
        <position position="150"/>
    </location>
</feature>
<dbReference type="PANTHER" id="PTHR11042:SF160">
    <property type="entry name" value="EUKARYOTIC TRANSLATION INITIATION FACTOR 2-ALPHA KINASE 1"/>
    <property type="match status" value="1"/>
</dbReference>
<evidence type="ECO:0000256" key="7">
    <source>
        <dbReference type="ARBA" id="ARBA00023193"/>
    </source>
</evidence>
<sequence length="150" mass="17743">MPTSRSNRIANDDIFSNKFEKAFDVLNTLGTGGYGEVHRVRHLTKTEKKNVLDETRKLIKLRSKFVIQYYDSWIGCNCLYIQMELCIDNLSNLLHTKKSIFNELMMNSQFYILNEIFRELIECVQYLHEKHIIHRDLKPDNVLISMDGRI</sequence>
<comment type="similarity">
    <text evidence="8">Belongs to the protein kinase superfamily. Ser/Thr protein kinase family. GCN2 subfamily.</text>
</comment>
<proteinExistence type="inferred from homology"/>
<evidence type="ECO:0000259" key="11">
    <source>
        <dbReference type="PROSITE" id="PS50011"/>
    </source>
</evidence>
<keyword evidence="7" id="KW-0652">Protein synthesis inhibitor</keyword>